<dbReference type="SUPFAM" id="SSF81296">
    <property type="entry name" value="E set domains"/>
    <property type="match status" value="1"/>
</dbReference>
<dbReference type="PATRIC" id="fig|1225564.3.peg.3867"/>
<dbReference type="EMBL" id="LCYG01000037">
    <property type="protein sequence ID" value="KLK92393.1"/>
    <property type="molecule type" value="Genomic_DNA"/>
</dbReference>
<dbReference type="InterPro" id="IPR007444">
    <property type="entry name" value="Glucan_biosyn_MdoG_C"/>
</dbReference>
<dbReference type="GO" id="GO:0030246">
    <property type="term" value="F:carbohydrate binding"/>
    <property type="evidence" value="ECO:0007669"/>
    <property type="project" value="InterPro"/>
</dbReference>
<protein>
    <submittedName>
        <fullName evidence="6">Glucan biosynthesis protein D</fullName>
    </submittedName>
</protein>
<dbReference type="AlphaFoldDB" id="A0A0H1RB31"/>
<dbReference type="PIRSF" id="PIRSF006281">
    <property type="entry name" value="MdoG"/>
    <property type="match status" value="1"/>
</dbReference>
<evidence type="ECO:0000256" key="3">
    <source>
        <dbReference type="ARBA" id="ARBA00009284"/>
    </source>
</evidence>
<dbReference type="Gene3D" id="2.70.98.10">
    <property type="match status" value="1"/>
</dbReference>
<keyword evidence="4" id="KW-0574">Periplasm</keyword>
<evidence type="ECO:0000313" key="6">
    <source>
        <dbReference type="EMBL" id="KLK92393.1"/>
    </source>
</evidence>
<dbReference type="InterPro" id="IPR014438">
    <property type="entry name" value="Glucan_biosyn_MdoG/MdoD"/>
</dbReference>
<dbReference type="InterPro" id="IPR013783">
    <property type="entry name" value="Ig-like_fold"/>
</dbReference>
<evidence type="ECO:0000313" key="7">
    <source>
        <dbReference type="Proteomes" id="UP000035489"/>
    </source>
</evidence>
<dbReference type="Pfam" id="PF04349">
    <property type="entry name" value="MdoG"/>
    <property type="match status" value="1"/>
</dbReference>
<keyword evidence="7" id="KW-1185">Reference proteome</keyword>
<evidence type="ECO:0000256" key="4">
    <source>
        <dbReference type="ARBA" id="ARBA00022764"/>
    </source>
</evidence>
<comment type="pathway">
    <text evidence="2">Glycan metabolism; osmoregulated periplasmic glucan (OPG) biosynthesis.</text>
</comment>
<dbReference type="PANTHER" id="PTHR30504:SF2">
    <property type="entry name" value="GLUCANS BIOSYNTHESIS PROTEIN G"/>
    <property type="match status" value="1"/>
</dbReference>
<comment type="caution">
    <text evidence="6">The sequence shown here is derived from an EMBL/GenBank/DDBJ whole genome shotgun (WGS) entry which is preliminary data.</text>
</comment>
<evidence type="ECO:0000256" key="1">
    <source>
        <dbReference type="ARBA" id="ARBA00004418"/>
    </source>
</evidence>
<name>A0A0H1RB31_9HYPH</name>
<reference evidence="6 7" key="1">
    <citation type="submission" date="2015-05" db="EMBL/GenBank/DDBJ databases">
        <title>Draft genome sequence of Microvirga vignae strain BR3299, a novel nitrogen fixing bacteria isolated from Brazil semi-aired region.</title>
        <authorList>
            <person name="Zilli J.E."/>
            <person name="Passos S.R."/>
            <person name="Leite J."/>
            <person name="Baldani J.I."/>
            <person name="Xavier G.R."/>
            <person name="Rumjaneck N.G."/>
            <person name="Simoes-Araujo J.L."/>
        </authorList>
    </citation>
    <scope>NUCLEOTIDE SEQUENCE [LARGE SCALE GENOMIC DNA]</scope>
    <source>
        <strain evidence="6 7">BR3299</strain>
    </source>
</reference>
<dbReference type="GO" id="GO:0051274">
    <property type="term" value="P:beta-glucan biosynthetic process"/>
    <property type="evidence" value="ECO:0007669"/>
    <property type="project" value="TreeGrafter"/>
</dbReference>
<accession>A0A0H1RB31</accession>
<sequence>MTVSVSLGAPRPSHPRRRDVLAYLSASVAAFTLAPAVRAQTPQATIASRMGDGQRFDSATLTDIARQLSKKPFVQPPNDLPDVFSNLNYDQYVSIKSLQPPIWSMEGRGIALEPLHRGFVFANAVDLFLVEDGAVRRTGYDRSQFNFNGINVPNDLKDIGFSGFRLISHPAEGKPFEFAIVQGATFFRALARGQNYGAIARALTLKPAEAKGEEFPVFRAFWIERPSIGSTSITVHGVLDSESTTGAVRMTFRPGDMTIVDVETTLFPRVNLEHVGLGGMASTYFYGPNDPRDADDIRPAVYESSGLQMLNGQGEWLWRPLQNPETLQISAFVDNSPRGFGLLQRERSYETFQDDDQRFERRPSLWIEPLGEWGQGSVQLLEIPSDAEINDNILAYWRPKAPMAAGSEVSFAYRQYWGWNAPERPPLATVSGTRVGRGNGGRRRRFTVDFSGDMLGDNWPTDLKSVLTVGPGVFQNLKLLPYPERKTVRVAFELDPGNENACEMRLILEAGGKPISETWLYRWTP</sequence>
<gene>
    <name evidence="6" type="ORF">AA309_14900</name>
</gene>
<comment type="subcellular location">
    <subcellularLocation>
        <location evidence="1">Periplasm</location>
    </subcellularLocation>
</comment>
<dbReference type="GO" id="GO:0030288">
    <property type="term" value="C:outer membrane-bounded periplasmic space"/>
    <property type="evidence" value="ECO:0007669"/>
    <property type="project" value="TreeGrafter"/>
</dbReference>
<dbReference type="InterPro" id="IPR014718">
    <property type="entry name" value="GH-type_carb-bd"/>
</dbReference>
<dbReference type="GO" id="GO:0003824">
    <property type="term" value="F:catalytic activity"/>
    <property type="evidence" value="ECO:0007669"/>
    <property type="project" value="InterPro"/>
</dbReference>
<organism evidence="6 7">
    <name type="scientific">Microvirga vignae</name>
    <dbReference type="NCBI Taxonomy" id="1225564"/>
    <lineage>
        <taxon>Bacteria</taxon>
        <taxon>Pseudomonadati</taxon>
        <taxon>Pseudomonadota</taxon>
        <taxon>Alphaproteobacteria</taxon>
        <taxon>Hyphomicrobiales</taxon>
        <taxon>Methylobacteriaceae</taxon>
        <taxon>Microvirga</taxon>
    </lineage>
</organism>
<dbReference type="SUPFAM" id="SSF74650">
    <property type="entry name" value="Galactose mutarotase-like"/>
    <property type="match status" value="1"/>
</dbReference>
<comment type="similarity">
    <text evidence="3">Belongs to the OpgD/OpgG family.</text>
</comment>
<feature type="domain" description="Glucan biosynthesis periplasmic MdoG C-terminal" evidence="5">
    <location>
        <begin position="56"/>
        <end position="523"/>
    </location>
</feature>
<evidence type="ECO:0000259" key="5">
    <source>
        <dbReference type="Pfam" id="PF04349"/>
    </source>
</evidence>
<evidence type="ECO:0000256" key="2">
    <source>
        <dbReference type="ARBA" id="ARBA00005001"/>
    </source>
</evidence>
<dbReference type="PANTHER" id="PTHR30504">
    <property type="entry name" value="GLUCANS BIOSYNTHESIS PROTEIN"/>
    <property type="match status" value="1"/>
</dbReference>
<dbReference type="InterPro" id="IPR011013">
    <property type="entry name" value="Gal_mutarotase_sf_dom"/>
</dbReference>
<proteinExistence type="inferred from homology"/>
<dbReference type="UniPathway" id="UPA00637"/>
<dbReference type="STRING" id="1225564.AA309_14900"/>
<dbReference type="Proteomes" id="UP000035489">
    <property type="component" value="Unassembled WGS sequence"/>
</dbReference>
<dbReference type="Gene3D" id="2.60.40.10">
    <property type="entry name" value="Immunoglobulins"/>
    <property type="match status" value="1"/>
</dbReference>
<dbReference type="InterPro" id="IPR014756">
    <property type="entry name" value="Ig_E-set"/>
</dbReference>